<proteinExistence type="predicted"/>
<reference evidence="1" key="1">
    <citation type="submission" date="2014-11" db="EMBL/GenBank/DDBJ databases">
        <authorList>
            <person name="Amaro Gonzalez C."/>
        </authorList>
    </citation>
    <scope>NUCLEOTIDE SEQUENCE</scope>
</reference>
<name>A0A0E9PTJ5_ANGAN</name>
<protein>
    <submittedName>
        <fullName evidence="1">Uncharacterized protein</fullName>
    </submittedName>
</protein>
<sequence length="49" mass="5713">MSCCCRLQFTIPYLYYKNFYSIRLNLHSQRAPLLAGSLWSLTARLALSQ</sequence>
<dbReference type="EMBL" id="GBXM01101379">
    <property type="protein sequence ID" value="JAH07198.1"/>
    <property type="molecule type" value="Transcribed_RNA"/>
</dbReference>
<accession>A0A0E9PTJ5</accession>
<reference evidence="1" key="2">
    <citation type="journal article" date="2015" name="Fish Shellfish Immunol.">
        <title>Early steps in the European eel (Anguilla anguilla)-Vibrio vulnificus interaction in the gills: Role of the RtxA13 toxin.</title>
        <authorList>
            <person name="Callol A."/>
            <person name="Pajuelo D."/>
            <person name="Ebbesson L."/>
            <person name="Teles M."/>
            <person name="MacKenzie S."/>
            <person name="Amaro C."/>
        </authorList>
    </citation>
    <scope>NUCLEOTIDE SEQUENCE</scope>
</reference>
<evidence type="ECO:0000313" key="1">
    <source>
        <dbReference type="EMBL" id="JAH07198.1"/>
    </source>
</evidence>
<organism evidence="1">
    <name type="scientific">Anguilla anguilla</name>
    <name type="common">European freshwater eel</name>
    <name type="synonym">Muraena anguilla</name>
    <dbReference type="NCBI Taxonomy" id="7936"/>
    <lineage>
        <taxon>Eukaryota</taxon>
        <taxon>Metazoa</taxon>
        <taxon>Chordata</taxon>
        <taxon>Craniata</taxon>
        <taxon>Vertebrata</taxon>
        <taxon>Euteleostomi</taxon>
        <taxon>Actinopterygii</taxon>
        <taxon>Neopterygii</taxon>
        <taxon>Teleostei</taxon>
        <taxon>Anguilliformes</taxon>
        <taxon>Anguillidae</taxon>
        <taxon>Anguilla</taxon>
    </lineage>
</organism>
<dbReference type="AlphaFoldDB" id="A0A0E9PTJ5"/>